<feature type="transmembrane region" description="Helical" evidence="8">
    <location>
        <begin position="138"/>
        <end position="163"/>
    </location>
</feature>
<dbReference type="RefSeq" id="WP_315945689.1">
    <property type="nucleotide sequence ID" value="NZ_JAWCUA010000001.1"/>
</dbReference>
<feature type="transmembrane region" description="Helical" evidence="8">
    <location>
        <begin position="105"/>
        <end position="126"/>
    </location>
</feature>
<keyword evidence="6 8" id="KW-1133">Transmembrane helix</keyword>
<evidence type="ECO:0000313" key="11">
    <source>
        <dbReference type="Proteomes" id="UP001257914"/>
    </source>
</evidence>
<dbReference type="SUPFAM" id="SSF103473">
    <property type="entry name" value="MFS general substrate transporter"/>
    <property type="match status" value="1"/>
</dbReference>
<comment type="subcellular location">
    <subcellularLocation>
        <location evidence="8">Cell inner membrane</location>
        <topology evidence="8">Multi-pass membrane protein</topology>
    </subcellularLocation>
    <subcellularLocation>
        <location evidence="1">Cell membrane</location>
        <topology evidence="1">Multi-pass membrane protein</topology>
    </subcellularLocation>
</comment>
<keyword evidence="3 8" id="KW-0813">Transport</keyword>
<keyword evidence="5 8" id="KW-0812">Transmembrane</keyword>
<feature type="domain" description="Major facilitator superfamily (MFS) profile" evidence="9">
    <location>
        <begin position="13"/>
        <end position="400"/>
    </location>
</feature>
<dbReference type="CDD" id="cd17320">
    <property type="entry name" value="MFS_MdfA_MDR_like"/>
    <property type="match status" value="1"/>
</dbReference>
<keyword evidence="4" id="KW-1003">Cell membrane</keyword>
<name>A0ABU3QWJ6_9GAMM</name>
<dbReference type="PANTHER" id="PTHR23502">
    <property type="entry name" value="MAJOR FACILITATOR SUPERFAMILY"/>
    <property type="match status" value="1"/>
</dbReference>
<proteinExistence type="inferred from homology"/>
<dbReference type="InterPro" id="IPR011701">
    <property type="entry name" value="MFS"/>
</dbReference>
<keyword evidence="8" id="KW-0997">Cell inner membrane</keyword>
<reference evidence="10 11" key="1">
    <citation type="submission" date="2023-10" db="EMBL/GenBank/DDBJ databases">
        <title>Psychrosphaera aquimaarina strain SW33 isolated from seawater.</title>
        <authorList>
            <person name="Bayburt H."/>
            <person name="Kim J.M."/>
            <person name="Choi B.J."/>
            <person name="Jeon C.O."/>
        </authorList>
    </citation>
    <scope>NUCLEOTIDE SEQUENCE [LARGE SCALE GENOMIC DNA]</scope>
    <source>
        <strain evidence="10 11">KCTC 52743</strain>
    </source>
</reference>
<evidence type="ECO:0000256" key="1">
    <source>
        <dbReference type="ARBA" id="ARBA00004651"/>
    </source>
</evidence>
<evidence type="ECO:0000256" key="6">
    <source>
        <dbReference type="ARBA" id="ARBA00022989"/>
    </source>
</evidence>
<evidence type="ECO:0000256" key="4">
    <source>
        <dbReference type="ARBA" id="ARBA00022475"/>
    </source>
</evidence>
<organism evidence="10 11">
    <name type="scientific">Psychrosphaera aquimarina</name>
    <dbReference type="NCBI Taxonomy" id="2044854"/>
    <lineage>
        <taxon>Bacteria</taxon>
        <taxon>Pseudomonadati</taxon>
        <taxon>Pseudomonadota</taxon>
        <taxon>Gammaproteobacteria</taxon>
        <taxon>Alteromonadales</taxon>
        <taxon>Pseudoalteromonadaceae</taxon>
        <taxon>Psychrosphaera</taxon>
    </lineage>
</organism>
<dbReference type="InterPro" id="IPR004812">
    <property type="entry name" value="Efflux_drug-R_Bcr/CmlA"/>
</dbReference>
<feature type="transmembrane region" description="Helical" evidence="8">
    <location>
        <begin position="374"/>
        <end position="393"/>
    </location>
</feature>
<keyword evidence="11" id="KW-1185">Reference proteome</keyword>
<feature type="transmembrane region" description="Helical" evidence="8">
    <location>
        <begin position="344"/>
        <end position="368"/>
    </location>
</feature>
<feature type="transmembrane region" description="Helical" evidence="8">
    <location>
        <begin position="220"/>
        <end position="238"/>
    </location>
</feature>
<dbReference type="Pfam" id="PF07690">
    <property type="entry name" value="MFS_1"/>
    <property type="match status" value="1"/>
</dbReference>
<keyword evidence="7 8" id="KW-0472">Membrane</keyword>
<feature type="transmembrane region" description="Helical" evidence="8">
    <location>
        <begin position="283"/>
        <end position="306"/>
    </location>
</feature>
<evidence type="ECO:0000256" key="3">
    <source>
        <dbReference type="ARBA" id="ARBA00022448"/>
    </source>
</evidence>
<dbReference type="EMBL" id="JAWCUA010000001">
    <property type="protein sequence ID" value="MDU0111799.1"/>
    <property type="molecule type" value="Genomic_DNA"/>
</dbReference>
<dbReference type="PANTHER" id="PTHR23502:SF132">
    <property type="entry name" value="POLYAMINE TRANSPORTER 2-RELATED"/>
    <property type="match status" value="1"/>
</dbReference>
<evidence type="ECO:0000256" key="8">
    <source>
        <dbReference type="RuleBase" id="RU365088"/>
    </source>
</evidence>
<dbReference type="InterPro" id="IPR036259">
    <property type="entry name" value="MFS_trans_sf"/>
</dbReference>
<feature type="transmembrane region" description="Helical" evidence="8">
    <location>
        <begin position="81"/>
        <end position="99"/>
    </location>
</feature>
<dbReference type="NCBIfam" id="TIGR00710">
    <property type="entry name" value="efflux_Bcr_CflA"/>
    <property type="match status" value="1"/>
</dbReference>
<feature type="transmembrane region" description="Helical" evidence="8">
    <location>
        <begin position="169"/>
        <end position="186"/>
    </location>
</feature>
<feature type="transmembrane region" description="Helical" evidence="8">
    <location>
        <begin position="312"/>
        <end position="332"/>
    </location>
</feature>
<evidence type="ECO:0000256" key="7">
    <source>
        <dbReference type="ARBA" id="ARBA00023136"/>
    </source>
</evidence>
<gene>
    <name evidence="10" type="ORF">RT723_01995</name>
</gene>
<dbReference type="InterPro" id="IPR020846">
    <property type="entry name" value="MFS_dom"/>
</dbReference>
<feature type="transmembrane region" description="Helical" evidence="8">
    <location>
        <begin position="12"/>
        <end position="32"/>
    </location>
</feature>
<dbReference type="Gene3D" id="1.20.1720.10">
    <property type="entry name" value="Multidrug resistance protein D"/>
    <property type="match status" value="1"/>
</dbReference>
<feature type="transmembrane region" description="Helical" evidence="8">
    <location>
        <begin position="253"/>
        <end position="271"/>
    </location>
</feature>
<sequence>MKSQAKAISNFEFICLMALLMSLVALTIDAVLPALSQLGTDLKVANENDTQLVLSSVFFGMAFGLMIYGPISDSFGRKNSIYLGVSIFIIGDLISLFAVDFNMMIIGRVIQGFGAAACRVVSLAMIRDKFEGPEMGRVMSLIVMSFIIVPALAPSVGQGILWIGDWRAIFGFVLLFSMSSLLWFHFRQEETLDLDKRLPFTLTAIFNGIKETLTNKVSRNYMLASGVIFGSFIGYLSTSQQLLQIHYKLGEQFALYFGVLALALGLSSFSNSKLVMRYKMVNLCLTALLGLLISSSLFLIYCFVLQNEPTIFMLMMYLSISFFFFGLLFGNLNSLAVQPLGHIAGVANSVISSIQTLISVFIGGVIGYLYNESAIPLTVGFFVCALLSIVLILRAKKKSKLVTAI</sequence>
<feature type="transmembrane region" description="Helical" evidence="8">
    <location>
        <begin position="52"/>
        <end position="69"/>
    </location>
</feature>
<protein>
    <recommendedName>
        <fullName evidence="8">Bcr/CflA family efflux transporter</fullName>
    </recommendedName>
</protein>
<evidence type="ECO:0000256" key="5">
    <source>
        <dbReference type="ARBA" id="ARBA00022692"/>
    </source>
</evidence>
<evidence type="ECO:0000313" key="10">
    <source>
        <dbReference type="EMBL" id="MDU0111799.1"/>
    </source>
</evidence>
<evidence type="ECO:0000259" key="9">
    <source>
        <dbReference type="PROSITE" id="PS50850"/>
    </source>
</evidence>
<comment type="similarity">
    <text evidence="2 8">Belongs to the major facilitator superfamily. Bcr/CmlA family.</text>
</comment>
<evidence type="ECO:0000256" key="2">
    <source>
        <dbReference type="ARBA" id="ARBA00006236"/>
    </source>
</evidence>
<dbReference type="PROSITE" id="PS50850">
    <property type="entry name" value="MFS"/>
    <property type="match status" value="1"/>
</dbReference>
<dbReference type="Proteomes" id="UP001257914">
    <property type="component" value="Unassembled WGS sequence"/>
</dbReference>
<comment type="caution">
    <text evidence="10">The sequence shown here is derived from an EMBL/GenBank/DDBJ whole genome shotgun (WGS) entry which is preliminary data.</text>
</comment>
<accession>A0ABU3QWJ6</accession>